<keyword evidence="2" id="KW-0238">DNA-binding</keyword>
<dbReference type="SUPFAM" id="SSF51182">
    <property type="entry name" value="RmlC-like cupins"/>
    <property type="match status" value="1"/>
</dbReference>
<dbReference type="Gene3D" id="1.10.10.60">
    <property type="entry name" value="Homeodomain-like"/>
    <property type="match status" value="2"/>
</dbReference>
<proteinExistence type="predicted"/>
<dbReference type="PROSITE" id="PS01124">
    <property type="entry name" value="HTH_ARAC_FAMILY_2"/>
    <property type="match status" value="1"/>
</dbReference>
<dbReference type="Proteomes" id="UP000251853">
    <property type="component" value="Unassembled WGS sequence"/>
</dbReference>
<evidence type="ECO:0000256" key="1">
    <source>
        <dbReference type="ARBA" id="ARBA00023015"/>
    </source>
</evidence>
<dbReference type="AlphaFoldDB" id="A0A174ST50"/>
<dbReference type="InterPro" id="IPR013096">
    <property type="entry name" value="Cupin_2"/>
</dbReference>
<dbReference type="GO" id="GO:0043565">
    <property type="term" value="F:sequence-specific DNA binding"/>
    <property type="evidence" value="ECO:0007669"/>
    <property type="project" value="InterPro"/>
</dbReference>
<evidence type="ECO:0000256" key="3">
    <source>
        <dbReference type="ARBA" id="ARBA00023163"/>
    </source>
</evidence>
<evidence type="ECO:0000313" key="8">
    <source>
        <dbReference type="Proteomes" id="UP000251853"/>
    </source>
</evidence>
<gene>
    <name evidence="5" type="primary">melR_4</name>
    <name evidence="6" type="synonym">melR_1</name>
    <name evidence="5" type="ORF">ERS852480_04551</name>
    <name evidence="6" type="ORF">NCTC11224_01293</name>
</gene>
<evidence type="ECO:0000256" key="2">
    <source>
        <dbReference type="ARBA" id="ARBA00023125"/>
    </source>
</evidence>
<evidence type="ECO:0000313" key="5">
    <source>
        <dbReference type="EMBL" id="CUP97729.1"/>
    </source>
</evidence>
<keyword evidence="3" id="KW-0804">Transcription</keyword>
<dbReference type="Pfam" id="PF07883">
    <property type="entry name" value="Cupin_2"/>
    <property type="match status" value="1"/>
</dbReference>
<keyword evidence="1" id="KW-0805">Transcription regulation</keyword>
<dbReference type="InterPro" id="IPR009057">
    <property type="entry name" value="Homeodomain-like_sf"/>
</dbReference>
<evidence type="ECO:0000259" key="4">
    <source>
        <dbReference type="PROSITE" id="PS01124"/>
    </source>
</evidence>
<feature type="domain" description="HTH araC/xylS-type" evidence="4">
    <location>
        <begin position="198"/>
        <end position="296"/>
    </location>
</feature>
<dbReference type="Proteomes" id="UP000095512">
    <property type="component" value="Unassembled WGS sequence"/>
</dbReference>
<dbReference type="PANTHER" id="PTHR43280:SF28">
    <property type="entry name" value="HTH-TYPE TRANSCRIPTIONAL ACTIVATOR RHAS"/>
    <property type="match status" value="1"/>
</dbReference>
<dbReference type="GO" id="GO:0003700">
    <property type="term" value="F:DNA-binding transcription factor activity"/>
    <property type="evidence" value="ECO:0007669"/>
    <property type="project" value="InterPro"/>
</dbReference>
<accession>A0A174ST50</accession>
<dbReference type="PRINTS" id="PR00032">
    <property type="entry name" value="HTHARAC"/>
</dbReference>
<dbReference type="CDD" id="cd02208">
    <property type="entry name" value="cupin_RmlC-like"/>
    <property type="match status" value="1"/>
</dbReference>
<dbReference type="EMBL" id="UAVW01000002">
    <property type="protein sequence ID" value="SQB09993.1"/>
    <property type="molecule type" value="Genomic_DNA"/>
</dbReference>
<name>A0A174ST50_9FIRM</name>
<dbReference type="InterPro" id="IPR014710">
    <property type="entry name" value="RmlC-like_jellyroll"/>
</dbReference>
<evidence type="ECO:0000313" key="7">
    <source>
        <dbReference type="Proteomes" id="UP000095512"/>
    </source>
</evidence>
<dbReference type="EMBL" id="CZAB01000068">
    <property type="protein sequence ID" value="CUP97729.1"/>
    <property type="molecule type" value="Genomic_DNA"/>
</dbReference>
<evidence type="ECO:0000313" key="6">
    <source>
        <dbReference type="EMBL" id="SQB09993.1"/>
    </source>
</evidence>
<reference evidence="5 7" key="1">
    <citation type="submission" date="2015-09" db="EMBL/GenBank/DDBJ databases">
        <authorList>
            <consortium name="Pathogen Informatics"/>
        </authorList>
    </citation>
    <scope>NUCLEOTIDE SEQUENCE [LARGE SCALE GENOMIC DNA]</scope>
    <source>
        <strain evidence="5 7">2789STDY5834865</strain>
    </source>
</reference>
<dbReference type="InterPro" id="IPR018060">
    <property type="entry name" value="HTH_AraC"/>
</dbReference>
<dbReference type="PANTHER" id="PTHR43280">
    <property type="entry name" value="ARAC-FAMILY TRANSCRIPTIONAL REGULATOR"/>
    <property type="match status" value="1"/>
</dbReference>
<sequence>MQLNYLEVNGNLEEVTCHGTPAFPMEVYLDDLDLYPNRVIPWHWHKELELVYVLKGDIEFQTGGCSYVLSAGQGGLLPPNMLHMVTPYHQQHGSVYCAVLAAPYLLHGLSGGLVETQYVSLITETERDFFLFDNTCPWHGEALSCIHDMYQCDCRRPRGYLWRLQILLQQMGLTLYENLDLRNKQQPAFSDVQYRRVRSCLEFIHQEYAGKIRLEDIAKAASVSASECCRDFKEILGQSPVDYLISYRVRMGEYLLTHTDKSILEIALAAGFSGSSHFSNTFSGYMGYTPLYYRKRERTAGSSGSGQ</sequence>
<dbReference type="InterPro" id="IPR020449">
    <property type="entry name" value="Tscrpt_reg_AraC-type_HTH"/>
</dbReference>
<dbReference type="InterPro" id="IPR011051">
    <property type="entry name" value="RmlC_Cupin_sf"/>
</dbReference>
<dbReference type="SMART" id="SM00342">
    <property type="entry name" value="HTH_ARAC"/>
    <property type="match status" value="1"/>
</dbReference>
<organism evidence="5 7">
    <name type="scientific">Enterocloster clostridioformis</name>
    <dbReference type="NCBI Taxonomy" id="1531"/>
    <lineage>
        <taxon>Bacteria</taxon>
        <taxon>Bacillati</taxon>
        <taxon>Bacillota</taxon>
        <taxon>Clostridia</taxon>
        <taxon>Lachnospirales</taxon>
        <taxon>Lachnospiraceae</taxon>
        <taxon>Enterocloster</taxon>
    </lineage>
</organism>
<dbReference type="Gene3D" id="2.60.120.10">
    <property type="entry name" value="Jelly Rolls"/>
    <property type="match status" value="1"/>
</dbReference>
<dbReference type="Pfam" id="PF12833">
    <property type="entry name" value="HTH_18"/>
    <property type="match status" value="1"/>
</dbReference>
<dbReference type="RefSeq" id="WP_057572825.1">
    <property type="nucleotide sequence ID" value="NZ_CATYWZ010000073.1"/>
</dbReference>
<dbReference type="SUPFAM" id="SSF46689">
    <property type="entry name" value="Homeodomain-like"/>
    <property type="match status" value="2"/>
</dbReference>
<protein>
    <submittedName>
        <fullName evidence="5">AraC family HTH transcriptional regulator</fullName>
    </submittedName>
</protein>
<reference evidence="6 8" key="2">
    <citation type="submission" date="2018-06" db="EMBL/GenBank/DDBJ databases">
        <authorList>
            <consortium name="Pathogen Informatics"/>
            <person name="Doyle S."/>
        </authorList>
    </citation>
    <scope>NUCLEOTIDE SEQUENCE [LARGE SCALE GENOMIC DNA]</scope>
    <source>
        <strain evidence="6 8">NCTC11224</strain>
    </source>
</reference>
<keyword evidence="8" id="KW-1185">Reference proteome</keyword>